<accession>A0A0P6WMV6</accession>
<evidence type="ECO:0000259" key="2">
    <source>
        <dbReference type="Pfam" id="PF13556"/>
    </source>
</evidence>
<reference evidence="3 4" key="1">
    <citation type="submission" date="2015-08" db="EMBL/GenBank/DDBJ databases">
        <title>Draft Genome Sequence of Bacillus vietnamensis UCD-SED5.</title>
        <authorList>
            <person name="Lee R.D."/>
            <person name="Jospin G."/>
            <person name="Lang J.M."/>
            <person name="Coil D.A."/>
            <person name="Eisen J.A."/>
        </authorList>
    </citation>
    <scope>NUCLEOTIDE SEQUENCE [LARGE SCALE GENOMIC DNA]</scope>
    <source>
        <strain evidence="3 4">UCD-SED5</strain>
    </source>
</reference>
<dbReference type="InterPro" id="IPR051448">
    <property type="entry name" value="CdaR-like_regulators"/>
</dbReference>
<gene>
    <name evidence="3" type="ORF">AM506_14910</name>
</gene>
<dbReference type="Gene3D" id="1.10.10.2840">
    <property type="entry name" value="PucR C-terminal helix-turn-helix domain"/>
    <property type="match status" value="1"/>
</dbReference>
<dbReference type="PATRIC" id="fig|218284.4.peg.1164"/>
<dbReference type="Pfam" id="PF13556">
    <property type="entry name" value="HTH_30"/>
    <property type="match status" value="1"/>
</dbReference>
<feature type="domain" description="PucR C-terminal helix-turn-helix" evidence="2">
    <location>
        <begin position="459"/>
        <end position="516"/>
    </location>
</feature>
<evidence type="ECO:0000259" key="1">
    <source>
        <dbReference type="Pfam" id="PF07905"/>
    </source>
</evidence>
<comment type="caution">
    <text evidence="3">The sequence shown here is derived from an EMBL/GenBank/DDBJ whole genome shotgun (WGS) entry which is preliminary data.</text>
</comment>
<dbReference type="EMBL" id="LIXZ01000012">
    <property type="protein sequence ID" value="KPL58808.1"/>
    <property type="molecule type" value="Genomic_DNA"/>
</dbReference>
<dbReference type="OrthoDB" id="143422at2"/>
<dbReference type="InterPro" id="IPR025736">
    <property type="entry name" value="PucR_C-HTH_dom"/>
</dbReference>
<name>A0A0P6WMV6_9BACI</name>
<dbReference type="AlphaFoldDB" id="A0A0P6WMV6"/>
<dbReference type="Proteomes" id="UP000050398">
    <property type="component" value="Unassembled WGS sequence"/>
</dbReference>
<feature type="domain" description="Purine catabolism PurC-like" evidence="1">
    <location>
        <begin position="11"/>
        <end position="129"/>
    </location>
</feature>
<evidence type="ECO:0000313" key="4">
    <source>
        <dbReference type="Proteomes" id="UP000050398"/>
    </source>
</evidence>
<dbReference type="RefSeq" id="WP_060673285.1">
    <property type="nucleotide sequence ID" value="NZ_LIXZ01000012.1"/>
</dbReference>
<evidence type="ECO:0000313" key="3">
    <source>
        <dbReference type="EMBL" id="KPL58808.1"/>
    </source>
</evidence>
<protein>
    <recommendedName>
        <fullName evidence="5">PucR family transcriptional regulator</fullName>
    </recommendedName>
</protein>
<dbReference type="Pfam" id="PF07905">
    <property type="entry name" value="PucR"/>
    <property type="match status" value="1"/>
</dbReference>
<dbReference type="InterPro" id="IPR042070">
    <property type="entry name" value="PucR_C-HTH_sf"/>
</dbReference>
<dbReference type="PANTHER" id="PTHR33744">
    <property type="entry name" value="CARBOHYDRATE DIACID REGULATOR"/>
    <property type="match status" value="1"/>
</dbReference>
<sequence>MRSHYYFSVKDILERKYFEHAKVMAGHRGLSRQVKWVHIVEVTSIKNLLNGNELILSTGLALKEEGSFLSLIHQLGACEAAALCIELDTNISTIPSAVLEWADEFDFPIIVFEKEVPFVSITQDIHAVIINQQYEMIKKLDFYAQNLNKLLLSVKHWRDILQVLHKELDVPVLFQLKEQDVKVHPLMCSSEEELFLQNYYRDKDSKDHHIVSTKVILFDQEYAELCIYRYNHPFSEYELLILDRTSTALAQYLMRELYFDEQKRLEESKWIMSWLKGDQSYDRLATFMDELNVSVHGGVVCICKTNTLDEKEMLDFTFFNLVTKSIFEQYGFKVVPERIDHDLIFILLDTRNAGNWKGRLIKAYGKIGRSGFFEKSSHSVFATGKYQFEMMDIHKSYETAKDTLAFRTKVEGGDHYYFFDDLHLFRLISIVNENVNMGEMIEEFLSPLIDYDREHDGNLMMTLKVFLSCQGSKQETSKRLFIVRQTLYHRLKKIEDLLGEDFMRSDKRVAIEFLLAAHEYLQPQSLLKKTKIQ</sequence>
<dbReference type="InterPro" id="IPR012914">
    <property type="entry name" value="PucR_dom"/>
</dbReference>
<proteinExistence type="predicted"/>
<evidence type="ECO:0008006" key="5">
    <source>
        <dbReference type="Google" id="ProtNLM"/>
    </source>
</evidence>
<organism evidence="3 4">
    <name type="scientific">Rossellomorea vietnamensis</name>
    <dbReference type="NCBI Taxonomy" id="218284"/>
    <lineage>
        <taxon>Bacteria</taxon>
        <taxon>Bacillati</taxon>
        <taxon>Bacillota</taxon>
        <taxon>Bacilli</taxon>
        <taxon>Bacillales</taxon>
        <taxon>Bacillaceae</taxon>
        <taxon>Rossellomorea</taxon>
    </lineage>
</organism>